<protein>
    <submittedName>
        <fullName evidence="1">Uncharacterized protein</fullName>
    </submittedName>
</protein>
<dbReference type="RefSeq" id="WP_219803094.1">
    <property type="nucleotide sequence ID" value="NZ_CP080096.1"/>
</dbReference>
<dbReference type="EMBL" id="CP080096">
    <property type="protein sequence ID" value="QYD73349.1"/>
    <property type="molecule type" value="Genomic_DNA"/>
</dbReference>
<reference evidence="1 2" key="1">
    <citation type="submission" date="2021-07" db="EMBL/GenBank/DDBJ databases">
        <title>Paraburkholderia edwinii protects Aspergillus sp. from phenazines by acting as a toxin sponge.</title>
        <authorList>
            <person name="Dahlstrom K.M."/>
            <person name="Newman D.K."/>
        </authorList>
    </citation>
    <scope>NUCLEOTIDE SEQUENCE [LARGE SCALE GENOMIC DNA]</scope>
    <source>
        <strain evidence="1 2">Pe01</strain>
    </source>
</reference>
<sequence>MALHSPTTRPTRPTWASIAIRNTDVVALFLRHLRQCAQFDAGATIERVVLARPTFFVDGGSP</sequence>
<proteinExistence type="predicted"/>
<organism evidence="1 2">
    <name type="scientific">Paraburkholderia edwinii</name>
    <dbReference type="NCBI Taxonomy" id="2861782"/>
    <lineage>
        <taxon>Bacteria</taxon>
        <taxon>Pseudomonadati</taxon>
        <taxon>Pseudomonadota</taxon>
        <taxon>Betaproteobacteria</taxon>
        <taxon>Burkholderiales</taxon>
        <taxon>Burkholderiaceae</taxon>
        <taxon>Paraburkholderia</taxon>
    </lineage>
</organism>
<name>A0ABX8UWI1_9BURK</name>
<dbReference type="Proteomes" id="UP000826462">
    <property type="component" value="Chromosome 2"/>
</dbReference>
<evidence type="ECO:0000313" key="2">
    <source>
        <dbReference type="Proteomes" id="UP000826462"/>
    </source>
</evidence>
<gene>
    <name evidence="1" type="ORF">KZJ38_27340</name>
</gene>
<keyword evidence="2" id="KW-1185">Reference proteome</keyword>
<evidence type="ECO:0000313" key="1">
    <source>
        <dbReference type="EMBL" id="QYD73349.1"/>
    </source>
</evidence>
<accession>A0ABX8UWI1</accession>